<dbReference type="Gene3D" id="3.30.460.10">
    <property type="entry name" value="Beta Polymerase, domain 2"/>
    <property type="match status" value="1"/>
</dbReference>
<dbReference type="InterPro" id="IPR043519">
    <property type="entry name" value="NT_sf"/>
</dbReference>
<gene>
    <name evidence="1" type="ORF">ERL59_14145</name>
</gene>
<dbReference type="Proteomes" id="UP000448943">
    <property type="component" value="Unassembled WGS sequence"/>
</dbReference>
<dbReference type="InterPro" id="IPR007344">
    <property type="entry name" value="GrpB/CoaE"/>
</dbReference>
<dbReference type="OrthoDB" id="9799092at2"/>
<comment type="caution">
    <text evidence="1">The sequence shown here is derived from an EMBL/GenBank/DDBJ whole genome shotgun (WGS) entry which is preliminary data.</text>
</comment>
<name>A0A6N9Q5G3_9BACL</name>
<evidence type="ECO:0000313" key="2">
    <source>
        <dbReference type="Proteomes" id="UP000448943"/>
    </source>
</evidence>
<dbReference type="PANTHER" id="PTHR34822">
    <property type="entry name" value="GRPB DOMAIN PROTEIN (AFU_ORTHOLOGUE AFUA_1G01530)"/>
    <property type="match status" value="1"/>
</dbReference>
<dbReference type="RefSeq" id="WP_160646894.1">
    <property type="nucleotide sequence ID" value="NZ_SIJB01000029.1"/>
</dbReference>
<dbReference type="PANTHER" id="PTHR34822:SF1">
    <property type="entry name" value="GRPB FAMILY PROTEIN"/>
    <property type="match status" value="1"/>
</dbReference>
<sequence>MRIIKVVPYQDEWINKFQEEALKIKEIFGDQLLEIHHIGSTSVPGLKAKPIIDIIPVVKNIDEIDLFNEEMEAFGYEVRGELGIPGRRYFPKGGENRSHHVHVFQIGDENIKRHLAFRDYLIAYPGVAKEYADLKEILASKFENHPESYWEGKENFIKETEMKALNFYSKN</sequence>
<accession>A0A6N9Q5G3</accession>
<dbReference type="EMBL" id="SIJB01000029">
    <property type="protein sequence ID" value="NBI30088.1"/>
    <property type="molecule type" value="Genomic_DNA"/>
</dbReference>
<organism evidence="1 2">
    <name type="scientific">Chengkuizengella marina</name>
    <dbReference type="NCBI Taxonomy" id="2507566"/>
    <lineage>
        <taxon>Bacteria</taxon>
        <taxon>Bacillati</taxon>
        <taxon>Bacillota</taxon>
        <taxon>Bacilli</taxon>
        <taxon>Bacillales</taxon>
        <taxon>Paenibacillaceae</taxon>
        <taxon>Chengkuizengella</taxon>
    </lineage>
</organism>
<proteinExistence type="predicted"/>
<protein>
    <submittedName>
        <fullName evidence="1">GrpB family protein</fullName>
    </submittedName>
</protein>
<dbReference type="Pfam" id="PF04229">
    <property type="entry name" value="GrpB"/>
    <property type="match status" value="1"/>
</dbReference>
<reference evidence="1 2" key="1">
    <citation type="submission" date="2019-01" db="EMBL/GenBank/DDBJ databases">
        <title>Chengkuizengella sp. nov., isolated from deep-sea sediment of East Pacific Ocean.</title>
        <authorList>
            <person name="Yang J."/>
            <person name="Lai Q."/>
            <person name="Shao Z."/>
        </authorList>
    </citation>
    <scope>NUCLEOTIDE SEQUENCE [LARGE SCALE GENOMIC DNA]</scope>
    <source>
        <strain evidence="1 2">YPA3-1-1</strain>
    </source>
</reference>
<evidence type="ECO:0000313" key="1">
    <source>
        <dbReference type="EMBL" id="NBI30088.1"/>
    </source>
</evidence>
<dbReference type="SUPFAM" id="SSF81301">
    <property type="entry name" value="Nucleotidyltransferase"/>
    <property type="match status" value="1"/>
</dbReference>
<keyword evidence="2" id="KW-1185">Reference proteome</keyword>
<dbReference type="AlphaFoldDB" id="A0A6N9Q5G3"/>